<dbReference type="PROSITE" id="PS00642">
    <property type="entry name" value="COMPLEX1_75K_2"/>
    <property type="match status" value="1"/>
</dbReference>
<evidence type="ECO:0000256" key="8">
    <source>
        <dbReference type="ARBA" id="ARBA00023014"/>
    </source>
</evidence>
<accession>A0ABY5DLU5</accession>
<comment type="cofactor">
    <cofactor evidence="1">
        <name>[4Fe-4S] cluster</name>
        <dbReference type="ChEBI" id="CHEBI:49883"/>
    </cofactor>
</comment>
<evidence type="ECO:0000256" key="5">
    <source>
        <dbReference type="ARBA" id="ARBA00022723"/>
    </source>
</evidence>
<evidence type="ECO:0000256" key="12">
    <source>
        <dbReference type="ARBA" id="ARBA00032783"/>
    </source>
</evidence>
<dbReference type="InterPro" id="IPR010228">
    <property type="entry name" value="NADH_UbQ_OxRdtase_Gsu"/>
</dbReference>
<organism evidence="18 19">
    <name type="scientific">Candidatus Comchoanobacter bicostacola</name>
    <dbReference type="NCBI Taxonomy" id="2919598"/>
    <lineage>
        <taxon>Bacteria</taxon>
        <taxon>Pseudomonadati</taxon>
        <taxon>Pseudomonadota</taxon>
        <taxon>Gammaproteobacteria</taxon>
        <taxon>Candidatus Comchoanobacterales</taxon>
        <taxon>Candidatus Comchoanobacteraceae</taxon>
        <taxon>Candidatus Comchoanobacter</taxon>
    </lineage>
</organism>
<dbReference type="InterPro" id="IPR050123">
    <property type="entry name" value="Prok_molybdopt-oxidoreductase"/>
</dbReference>
<keyword evidence="8" id="KW-0411">Iron-sulfur</keyword>
<dbReference type="EMBL" id="CP092900">
    <property type="protein sequence ID" value="UTC24789.1"/>
    <property type="molecule type" value="Genomic_DNA"/>
</dbReference>
<reference evidence="18 19" key="1">
    <citation type="journal article" date="2022" name="Nat. Microbiol.">
        <title>The microbiome of a bacterivorous marine choanoflagellate contains a resource-demanding obligate bacterial associate.</title>
        <authorList>
            <person name="Needham D.M."/>
            <person name="Poirier C."/>
            <person name="Bachy C."/>
            <person name="George E.E."/>
            <person name="Wilken S."/>
            <person name="Yung C.C.M."/>
            <person name="Limardo A.J."/>
            <person name="Morando M."/>
            <person name="Sudek L."/>
            <person name="Malmstrom R.R."/>
            <person name="Keeling P.J."/>
            <person name="Santoro A.E."/>
            <person name="Worden A.Z."/>
        </authorList>
    </citation>
    <scope>NUCLEOTIDE SEQUENCE [LARGE SCALE GENOMIC DNA]</scope>
    <source>
        <strain evidence="18 19">Comchoano-1</strain>
    </source>
</reference>
<dbReference type="Gene3D" id="3.40.50.740">
    <property type="match status" value="1"/>
</dbReference>
<evidence type="ECO:0000256" key="11">
    <source>
        <dbReference type="ARBA" id="ARBA00031577"/>
    </source>
</evidence>
<keyword evidence="5" id="KW-0479">Metal-binding</keyword>
<evidence type="ECO:0000259" key="17">
    <source>
        <dbReference type="PROSITE" id="PS51839"/>
    </source>
</evidence>
<keyword evidence="19" id="KW-1185">Reference proteome</keyword>
<comment type="similarity">
    <text evidence="2 15">Belongs to the complex I 75 kDa subunit family.</text>
</comment>
<evidence type="ECO:0000256" key="3">
    <source>
        <dbReference type="ARBA" id="ARBA00019902"/>
    </source>
</evidence>
<dbReference type="Gene3D" id="3.10.20.740">
    <property type="match status" value="1"/>
</dbReference>
<dbReference type="Pfam" id="PF10588">
    <property type="entry name" value="NADH-G_4Fe-4S_3"/>
    <property type="match status" value="1"/>
</dbReference>
<dbReference type="SMART" id="SM00929">
    <property type="entry name" value="NADH-G_4Fe-4S_3"/>
    <property type="match status" value="1"/>
</dbReference>
<comment type="cofactor">
    <cofactor evidence="13">
        <name>[2Fe-2S] cluster</name>
        <dbReference type="ChEBI" id="CHEBI:190135"/>
    </cofactor>
</comment>
<evidence type="ECO:0000256" key="10">
    <source>
        <dbReference type="ARBA" id="ARBA00026021"/>
    </source>
</evidence>
<dbReference type="Pfam" id="PF00384">
    <property type="entry name" value="Molybdopterin"/>
    <property type="match status" value="1"/>
</dbReference>
<sequence>MSKEQSEQTVSIVLNGEKIEVKKNSRLIDIASQHGCQVPRFCYHEKLSVVASCRMCLVDIEGVNKPVPSCATAVSEGMVVQTRSKKAVDAQESVMQFLLMKHPLHCPVCDQGGECELQDVSMGYGKAITNYSGEKRAEVDEDLGALVATDMSLCIHCTRCVRFGEEVAGVKNLGLMGRSDQVKISTYLERGLQSEWSGNMVDICPVGALTSKPAKFSGRSWSYVQHEGIAAHDCLGAHISYHTMAKGYGSKHVLKRVVPRPCAEINSVWLSDRDRFSYEGLAHNRIETPMLRVGDTFRPLSWDDAGQYVMQMLADSSSGRIGGIVSPQTITEDAVAFKTVLDQLSADIDVGTHQNLGDELLPLRSSQLSLHRISKAKTIILIGCAVRWDQPYISLSIKEAVANGAKVLSLGSIRHQSVYPVHHEMVTPQMLVRRIGILFTQWDQCGSISHEWKQALQDPVVVLVGEEALIHPQAQDLRHLIHYYASVWSYDYALLPQGANHLGLSESGLNASQSGGTPWLKYTQKPLACLWVHDLDPVVDLGLNVESLAQTKIIVSASHWSLAIKNSADLVLPTVCPPENSGTYINYLGMKQHFSQACAPMHDARSLYQVCADLSEKLQIELNSKENLTRGINQSFTENTEKPIKIPQPSLVPEYNQKLMPIVLTPWVQTDLWVRNAPSLQKAYPKTKVALVHKEVSAKDIQALGYTQTLQSQDIAVGAVLYYNSDGVEGL</sequence>
<dbReference type="PROSITE" id="PS00641">
    <property type="entry name" value="COMPLEX1_75K_1"/>
    <property type="match status" value="1"/>
</dbReference>
<dbReference type="NCBIfam" id="TIGR01973">
    <property type="entry name" value="NuoG"/>
    <property type="match status" value="1"/>
</dbReference>
<dbReference type="InterPro" id="IPR054351">
    <property type="entry name" value="NADH_UbQ_OxRdtase_ferredoxin"/>
</dbReference>
<evidence type="ECO:0000256" key="7">
    <source>
        <dbReference type="ARBA" id="ARBA00023004"/>
    </source>
</evidence>
<evidence type="ECO:0000256" key="9">
    <source>
        <dbReference type="ARBA" id="ARBA00023027"/>
    </source>
</evidence>
<feature type="domain" description="2Fe-2S ferredoxin-type" evidence="16">
    <location>
        <begin position="8"/>
        <end position="86"/>
    </location>
</feature>
<keyword evidence="4" id="KW-0004">4Fe-4S</keyword>
<name>A0ABY5DLU5_9GAMM</name>
<keyword evidence="9" id="KW-0520">NAD</keyword>
<dbReference type="Pfam" id="PF22117">
    <property type="entry name" value="Fer4_Nqo3"/>
    <property type="match status" value="1"/>
</dbReference>
<comment type="subunit">
    <text evidence="10">Composed of 13 different subunits. Subunits NuoCD, E, F, and G constitute the peripheral sector of the complex.</text>
</comment>
<evidence type="ECO:0000256" key="2">
    <source>
        <dbReference type="ARBA" id="ARBA00005404"/>
    </source>
</evidence>
<dbReference type="PANTHER" id="PTHR43105:SF13">
    <property type="entry name" value="NADH-UBIQUINONE OXIDOREDUCTASE 75 KDA SUBUNIT, MITOCHONDRIAL"/>
    <property type="match status" value="1"/>
</dbReference>
<comment type="catalytic activity">
    <reaction evidence="14">
        <text>a quinone + NADH + 5 H(+)(in) = a quinol + NAD(+) + 4 H(+)(out)</text>
        <dbReference type="Rhea" id="RHEA:57888"/>
        <dbReference type="ChEBI" id="CHEBI:15378"/>
        <dbReference type="ChEBI" id="CHEBI:24646"/>
        <dbReference type="ChEBI" id="CHEBI:57540"/>
        <dbReference type="ChEBI" id="CHEBI:57945"/>
        <dbReference type="ChEBI" id="CHEBI:132124"/>
    </reaction>
</comment>
<protein>
    <recommendedName>
        <fullName evidence="3">NADH-quinone oxidoreductase subunit G</fullName>
    </recommendedName>
    <alternativeName>
        <fullName evidence="11">NADH dehydrogenase I subunit G</fullName>
    </alternativeName>
    <alternativeName>
        <fullName evidence="12">NDH-1 subunit G</fullName>
    </alternativeName>
</protein>
<evidence type="ECO:0000256" key="15">
    <source>
        <dbReference type="RuleBase" id="RU004523"/>
    </source>
</evidence>
<dbReference type="SUPFAM" id="SSF53706">
    <property type="entry name" value="Formate dehydrogenase/DMSO reductase, domains 1-3"/>
    <property type="match status" value="1"/>
</dbReference>
<gene>
    <name evidence="18" type="primary">nuoG</name>
    <name evidence="18" type="ORF">MMH89_01305</name>
</gene>
<feature type="domain" description="4Fe-4S His(Cys)3-ligated-type" evidence="17">
    <location>
        <begin position="86"/>
        <end position="125"/>
    </location>
</feature>
<evidence type="ECO:0000256" key="13">
    <source>
        <dbReference type="ARBA" id="ARBA00034078"/>
    </source>
</evidence>
<dbReference type="InterPro" id="IPR036010">
    <property type="entry name" value="2Fe-2S_ferredoxin-like_sf"/>
</dbReference>
<dbReference type="InterPro" id="IPR001041">
    <property type="entry name" value="2Fe-2S_ferredoxin-type"/>
</dbReference>
<dbReference type="SUPFAM" id="SSF54862">
    <property type="entry name" value="4Fe-4S ferredoxins"/>
    <property type="match status" value="1"/>
</dbReference>
<keyword evidence="7" id="KW-0408">Iron</keyword>
<dbReference type="CDD" id="cd00207">
    <property type="entry name" value="fer2"/>
    <property type="match status" value="1"/>
</dbReference>
<dbReference type="SUPFAM" id="SSF54292">
    <property type="entry name" value="2Fe-2S ferredoxin-like"/>
    <property type="match status" value="1"/>
</dbReference>
<evidence type="ECO:0000256" key="6">
    <source>
        <dbReference type="ARBA" id="ARBA00022967"/>
    </source>
</evidence>
<dbReference type="InterPro" id="IPR006656">
    <property type="entry name" value="Mopterin_OxRdtase"/>
</dbReference>
<dbReference type="Pfam" id="PF13510">
    <property type="entry name" value="Fer2_4"/>
    <property type="match status" value="1"/>
</dbReference>
<dbReference type="InterPro" id="IPR000283">
    <property type="entry name" value="NADH_UbQ_OxRdtase_75kDa_su_CS"/>
</dbReference>
<evidence type="ECO:0000313" key="19">
    <source>
        <dbReference type="Proteomes" id="UP001055955"/>
    </source>
</evidence>
<keyword evidence="6" id="KW-1278">Translocase</keyword>
<evidence type="ECO:0000256" key="4">
    <source>
        <dbReference type="ARBA" id="ARBA00022485"/>
    </source>
</evidence>
<dbReference type="PROSITE" id="PS51839">
    <property type="entry name" value="4FE4S_HC3"/>
    <property type="match status" value="1"/>
</dbReference>
<dbReference type="PANTHER" id="PTHR43105">
    <property type="entry name" value="RESPIRATORY NITRATE REDUCTASE"/>
    <property type="match status" value="1"/>
</dbReference>
<evidence type="ECO:0000256" key="1">
    <source>
        <dbReference type="ARBA" id="ARBA00001966"/>
    </source>
</evidence>
<evidence type="ECO:0000256" key="14">
    <source>
        <dbReference type="ARBA" id="ARBA00047712"/>
    </source>
</evidence>
<dbReference type="Gene3D" id="3.30.70.20">
    <property type="match status" value="1"/>
</dbReference>
<dbReference type="RefSeq" id="WP_258568578.1">
    <property type="nucleotide sequence ID" value="NZ_CP092900.1"/>
</dbReference>
<proteinExistence type="inferred from homology"/>
<dbReference type="Proteomes" id="UP001055955">
    <property type="component" value="Chromosome"/>
</dbReference>
<evidence type="ECO:0000259" key="16">
    <source>
        <dbReference type="PROSITE" id="PS51085"/>
    </source>
</evidence>
<dbReference type="InterPro" id="IPR019574">
    <property type="entry name" value="NADH_UbQ_OxRdtase_Gsu_4Fe4S-bd"/>
</dbReference>
<dbReference type="PROSITE" id="PS51085">
    <property type="entry name" value="2FE2S_FER_2"/>
    <property type="match status" value="1"/>
</dbReference>
<evidence type="ECO:0000313" key="18">
    <source>
        <dbReference type="EMBL" id="UTC24789.1"/>
    </source>
</evidence>